<dbReference type="InterPro" id="IPR013785">
    <property type="entry name" value="Aldolase_TIM"/>
</dbReference>
<dbReference type="InterPro" id="IPR058240">
    <property type="entry name" value="rSAM_sf"/>
</dbReference>
<gene>
    <name evidence="8" type="ORF">OdinLCB4_006750</name>
</gene>
<proteinExistence type="predicted"/>
<dbReference type="GO" id="GO:0003824">
    <property type="term" value="F:catalytic activity"/>
    <property type="evidence" value="ECO:0007669"/>
    <property type="project" value="InterPro"/>
</dbReference>
<dbReference type="PANTHER" id="PTHR43787:SF11">
    <property type="entry name" value="UPF0026 PROTEIN SLR1464"/>
    <property type="match status" value="1"/>
</dbReference>
<keyword evidence="5" id="KW-0408">Iron</keyword>
<dbReference type="GO" id="GO:0046872">
    <property type="term" value="F:metal ion binding"/>
    <property type="evidence" value="ECO:0007669"/>
    <property type="project" value="UniProtKB-KW"/>
</dbReference>
<reference evidence="8" key="2">
    <citation type="journal article" date="2022" name="Nat. Microbiol.">
        <title>A closed Candidatus Odinarchaeum chromosome exposes Asgard archaeal viruses.</title>
        <authorList>
            <person name="Tamarit D."/>
            <person name="Caceres E.F."/>
            <person name="Krupovic M."/>
            <person name="Nijland R."/>
            <person name="Eme L."/>
            <person name="Robinson N.P."/>
            <person name="Ettema T.J.G."/>
        </authorList>
    </citation>
    <scope>NUCLEOTIDE SEQUENCE</scope>
    <source>
        <strain evidence="8">LCB_4</strain>
    </source>
</reference>
<dbReference type="Pfam" id="PF04055">
    <property type="entry name" value="Radical_SAM"/>
    <property type="match status" value="1"/>
</dbReference>
<dbReference type="GO" id="GO:0051539">
    <property type="term" value="F:4 iron, 4 sulfur cluster binding"/>
    <property type="evidence" value="ECO:0007669"/>
    <property type="project" value="UniProtKB-KW"/>
</dbReference>
<evidence type="ECO:0000256" key="2">
    <source>
        <dbReference type="ARBA" id="ARBA00022485"/>
    </source>
</evidence>
<evidence type="ECO:0000256" key="4">
    <source>
        <dbReference type="ARBA" id="ARBA00022723"/>
    </source>
</evidence>
<dbReference type="InterPro" id="IPR007197">
    <property type="entry name" value="rSAM"/>
</dbReference>
<sequence length="327" mass="36881">MSLIYGPLPSWRFGRSLGVDATTLPKKCSYSCIYCQLGRTELYVSQPESIQSQLPTPSQIREALEKYLESVELDSIDIVTISGTGEPTLNLSLSEIVDNIRSVIGGKPLGILTNASLIPREDVFNALLKFDFVSAKFDAGDEKAYRIINRPCKGLPSFEEIKNSIKQLVHRCKGVVALETMLLRTSRGFSNIEGEHYQSLIENILDIKPHIVQLYTPWRPAAEDYVQQATAAEIQKAAADLAVKLGREKLWVYGEHDERGKRVKWKSIVNAEKTITELLKRRPCRISDITFDLNLPLGVVVESLKRLQEENKLESRKVDGEVFYNIK</sequence>
<keyword evidence="2" id="KW-0004">4Fe-4S</keyword>
<dbReference type="SFLD" id="SFLDS00029">
    <property type="entry name" value="Radical_SAM"/>
    <property type="match status" value="1"/>
</dbReference>
<comment type="cofactor">
    <cofactor evidence="1">
        <name>[4Fe-4S] cluster</name>
        <dbReference type="ChEBI" id="CHEBI:49883"/>
    </cofactor>
</comment>
<dbReference type="PANTHER" id="PTHR43787">
    <property type="entry name" value="FEMO COFACTOR BIOSYNTHESIS PROTEIN NIFB-RELATED"/>
    <property type="match status" value="1"/>
</dbReference>
<dbReference type="PROSITE" id="PS51918">
    <property type="entry name" value="RADICAL_SAM"/>
    <property type="match status" value="1"/>
</dbReference>
<dbReference type="InterPro" id="IPR040084">
    <property type="entry name" value="GTPase_Obg"/>
</dbReference>
<dbReference type="KEGG" id="oyw:OdinLCB4_006750"/>
<keyword evidence="4" id="KW-0479">Metal-binding</keyword>
<evidence type="ECO:0000313" key="9">
    <source>
        <dbReference type="Proteomes" id="UP000186851"/>
    </source>
</evidence>
<dbReference type="Gene3D" id="3.20.20.70">
    <property type="entry name" value="Aldolase class I"/>
    <property type="match status" value="1"/>
</dbReference>
<dbReference type="SFLD" id="SFLDG01083">
    <property type="entry name" value="Uncharacterised_Radical_SAM_Su"/>
    <property type="match status" value="1"/>
</dbReference>
<evidence type="ECO:0000259" key="7">
    <source>
        <dbReference type="PROSITE" id="PS51918"/>
    </source>
</evidence>
<protein>
    <submittedName>
        <fullName evidence="8">Radical SAM protein</fullName>
    </submittedName>
</protein>
<feature type="domain" description="Radical SAM core" evidence="7">
    <location>
        <begin position="12"/>
        <end position="253"/>
    </location>
</feature>
<organism evidence="8 9">
    <name type="scientific">Odinarchaeota yellowstonii (strain LCB_4)</name>
    <dbReference type="NCBI Taxonomy" id="1841599"/>
    <lineage>
        <taxon>Archaea</taxon>
        <taxon>Promethearchaeati</taxon>
        <taxon>Candidatus Odinarchaeota</taxon>
        <taxon>Candidatus Odinarchaeia</taxon>
        <taxon>Candidatus Odinarchaeales</taxon>
        <taxon>Candidatus Odinarchaeaceae</taxon>
        <taxon>Candidatus Odinarchaeum</taxon>
    </lineage>
</organism>
<evidence type="ECO:0000313" key="8">
    <source>
        <dbReference type="EMBL" id="WEU40164.1"/>
    </source>
</evidence>
<evidence type="ECO:0000256" key="5">
    <source>
        <dbReference type="ARBA" id="ARBA00023004"/>
    </source>
</evidence>
<dbReference type="AlphaFoldDB" id="A0AAF0IB98"/>
<dbReference type="Proteomes" id="UP000186851">
    <property type="component" value="Chromosome"/>
</dbReference>
<evidence type="ECO:0000256" key="6">
    <source>
        <dbReference type="ARBA" id="ARBA00023014"/>
    </source>
</evidence>
<evidence type="ECO:0000256" key="1">
    <source>
        <dbReference type="ARBA" id="ARBA00001966"/>
    </source>
</evidence>
<dbReference type="SUPFAM" id="SSF102114">
    <property type="entry name" value="Radical SAM enzymes"/>
    <property type="match status" value="1"/>
</dbReference>
<accession>A0AAF0IB98</accession>
<name>A0AAF0IB98_ODILC</name>
<dbReference type="CDD" id="cd01335">
    <property type="entry name" value="Radical_SAM"/>
    <property type="match status" value="1"/>
</dbReference>
<dbReference type="EMBL" id="CP091871">
    <property type="protein sequence ID" value="WEU40164.1"/>
    <property type="molecule type" value="Genomic_DNA"/>
</dbReference>
<keyword evidence="3" id="KW-0949">S-adenosyl-L-methionine</keyword>
<reference evidence="8" key="1">
    <citation type="journal article" date="2017" name="Nature">
        <title>Asgard archaea illuminate the origin of eukaryotic cellular complexity.</title>
        <authorList>
            <person name="Zaremba-Niedzwiedzka K."/>
            <person name="Caceres E.F."/>
            <person name="Saw J.H."/>
            <person name="Backstrom D."/>
            <person name="Juzokaite L."/>
            <person name="Vancaester E."/>
            <person name="Seitz K.W."/>
            <person name="Anantharaman K."/>
            <person name="Starnawski P."/>
            <person name="Kjeldsen K.U."/>
            <person name="Scott M.B."/>
            <person name="Nunoura T."/>
            <person name="Banfield J.F."/>
            <person name="Schramm A."/>
            <person name="Baker B.J."/>
            <person name="Spang A."/>
            <person name="Ettema T.J.G."/>
        </authorList>
    </citation>
    <scope>NUCLEOTIDE SEQUENCE</scope>
    <source>
        <strain evidence="8">LCB_4</strain>
    </source>
</reference>
<keyword evidence="6" id="KW-0411">Iron-sulfur</keyword>
<evidence type="ECO:0000256" key="3">
    <source>
        <dbReference type="ARBA" id="ARBA00022691"/>
    </source>
</evidence>